<organism evidence="9 10">
    <name type="scientific">Adineta steineri</name>
    <dbReference type="NCBI Taxonomy" id="433720"/>
    <lineage>
        <taxon>Eukaryota</taxon>
        <taxon>Metazoa</taxon>
        <taxon>Spiralia</taxon>
        <taxon>Gnathifera</taxon>
        <taxon>Rotifera</taxon>
        <taxon>Eurotatoria</taxon>
        <taxon>Bdelloidea</taxon>
        <taxon>Adinetida</taxon>
        <taxon>Adinetidae</taxon>
        <taxon>Adineta</taxon>
    </lineage>
</organism>
<reference evidence="9" key="1">
    <citation type="submission" date="2021-02" db="EMBL/GenBank/DDBJ databases">
        <authorList>
            <person name="Nowell W R."/>
        </authorList>
    </citation>
    <scope>NUCLEOTIDE SEQUENCE</scope>
</reference>
<keyword evidence="6" id="KW-0378">Hydrolase</keyword>
<dbReference type="SUPFAM" id="SSF101386">
    <property type="entry name" value="all-alpha NTP pyrophosphatases"/>
    <property type="match status" value="1"/>
</dbReference>
<accession>A0A820R8F5</accession>
<comment type="pathway">
    <text evidence="2">Amino-acid biosynthesis; L-histidine biosynthesis; L-histidine from 5-phospho-alpha-D-ribose 1-diphosphate: step 2/9.</text>
</comment>
<dbReference type="AlphaFoldDB" id="A0A820R8F5"/>
<keyword evidence="4" id="KW-0028">Amino-acid biosynthesis</keyword>
<sequence length="150" mass="17649">MEEFWEVVAGHEDNQISECSDLFVHLIMYLNGMGITIEDISNELNSRRWKEKQNNNQHITEQITKEIIIGITTSKYTEKTDRFAEEELGIKITRHSNRNFQVHGEIIDENKFSKYFGNEATMKLSFHSIKPKDMIWLLASKRVTHIISFE</sequence>
<proteinExistence type="predicted"/>
<gene>
    <name evidence="9" type="ORF">OKA104_LOCUS53282</name>
</gene>
<evidence type="ECO:0000256" key="8">
    <source>
        <dbReference type="ARBA" id="ARBA00023102"/>
    </source>
</evidence>
<dbReference type="EC" id="3.6.1.31" evidence="3"/>
<evidence type="ECO:0000313" key="9">
    <source>
        <dbReference type="EMBL" id="CAF4434739.1"/>
    </source>
</evidence>
<protein>
    <recommendedName>
        <fullName evidence="3">phosphoribosyl-ATP diphosphatase</fullName>
        <ecNumber evidence="3">3.6.1.31</ecNumber>
    </recommendedName>
</protein>
<evidence type="ECO:0000313" key="10">
    <source>
        <dbReference type="Proteomes" id="UP000663881"/>
    </source>
</evidence>
<evidence type="ECO:0000256" key="4">
    <source>
        <dbReference type="ARBA" id="ARBA00022605"/>
    </source>
</evidence>
<dbReference type="InterPro" id="IPR008179">
    <property type="entry name" value="HisE"/>
</dbReference>
<keyword evidence="8" id="KW-0368">Histidine biosynthesis</keyword>
<comment type="catalytic activity">
    <reaction evidence="1">
        <text>1-(5-phospho-beta-D-ribosyl)-ATP + H2O = 1-(5-phospho-beta-D-ribosyl)-5'-AMP + diphosphate + H(+)</text>
        <dbReference type="Rhea" id="RHEA:22828"/>
        <dbReference type="ChEBI" id="CHEBI:15377"/>
        <dbReference type="ChEBI" id="CHEBI:15378"/>
        <dbReference type="ChEBI" id="CHEBI:33019"/>
        <dbReference type="ChEBI" id="CHEBI:59457"/>
        <dbReference type="ChEBI" id="CHEBI:73183"/>
        <dbReference type="EC" id="3.6.1.31"/>
    </reaction>
</comment>
<feature type="non-terminal residue" evidence="9">
    <location>
        <position position="150"/>
    </location>
</feature>
<keyword evidence="5" id="KW-0547">Nucleotide-binding</keyword>
<evidence type="ECO:0000256" key="3">
    <source>
        <dbReference type="ARBA" id="ARBA00012414"/>
    </source>
</evidence>
<name>A0A820R8F5_9BILA</name>
<dbReference type="EMBL" id="CAJOAY010032844">
    <property type="protein sequence ID" value="CAF4434739.1"/>
    <property type="molecule type" value="Genomic_DNA"/>
</dbReference>
<keyword evidence="7" id="KW-0067">ATP-binding</keyword>
<dbReference type="GO" id="GO:0000105">
    <property type="term" value="P:L-histidine biosynthetic process"/>
    <property type="evidence" value="ECO:0007669"/>
    <property type="project" value="InterPro"/>
</dbReference>
<dbReference type="CDD" id="cd11534">
    <property type="entry name" value="NTP-PPase_HisIE_like"/>
    <property type="match status" value="1"/>
</dbReference>
<evidence type="ECO:0000256" key="7">
    <source>
        <dbReference type="ARBA" id="ARBA00022840"/>
    </source>
</evidence>
<evidence type="ECO:0000256" key="5">
    <source>
        <dbReference type="ARBA" id="ARBA00022741"/>
    </source>
</evidence>
<evidence type="ECO:0000256" key="2">
    <source>
        <dbReference type="ARBA" id="ARBA00005204"/>
    </source>
</evidence>
<dbReference type="Proteomes" id="UP000663881">
    <property type="component" value="Unassembled WGS sequence"/>
</dbReference>
<dbReference type="GO" id="GO:0004636">
    <property type="term" value="F:phosphoribosyl-ATP diphosphatase activity"/>
    <property type="evidence" value="ECO:0007669"/>
    <property type="project" value="InterPro"/>
</dbReference>
<dbReference type="InterPro" id="IPR021130">
    <property type="entry name" value="PRib-ATP_PPHydrolase-like"/>
</dbReference>
<dbReference type="Gene3D" id="1.10.287.1080">
    <property type="entry name" value="MazG-like"/>
    <property type="match status" value="1"/>
</dbReference>
<evidence type="ECO:0000256" key="6">
    <source>
        <dbReference type="ARBA" id="ARBA00022801"/>
    </source>
</evidence>
<comment type="caution">
    <text evidence="9">The sequence shown here is derived from an EMBL/GenBank/DDBJ whole genome shotgun (WGS) entry which is preliminary data.</text>
</comment>
<evidence type="ECO:0000256" key="1">
    <source>
        <dbReference type="ARBA" id="ARBA00001460"/>
    </source>
</evidence>
<dbReference type="Pfam" id="PF01503">
    <property type="entry name" value="PRA-PH"/>
    <property type="match status" value="1"/>
</dbReference>